<keyword evidence="7 8" id="KW-0472">Membrane</keyword>
<dbReference type="PANTHER" id="PTHR42810">
    <property type="entry name" value="PURINE PERMEASE C1399.01C-RELATED"/>
    <property type="match status" value="1"/>
</dbReference>
<evidence type="ECO:0000313" key="10">
    <source>
        <dbReference type="Proteomes" id="UP000006755"/>
    </source>
</evidence>
<evidence type="ECO:0000256" key="6">
    <source>
        <dbReference type="ARBA" id="ARBA00022989"/>
    </source>
</evidence>
<feature type="transmembrane region" description="Helical" evidence="8">
    <location>
        <begin position="390"/>
        <end position="407"/>
    </location>
</feature>
<dbReference type="STRING" id="745411.B3C1_04675"/>
<dbReference type="RefSeq" id="WP_008483253.1">
    <property type="nucleotide sequence ID" value="NZ_AMRI01000005.1"/>
</dbReference>
<feature type="transmembrane region" description="Helical" evidence="8">
    <location>
        <begin position="159"/>
        <end position="177"/>
    </location>
</feature>
<accession>K2JLK1</accession>
<evidence type="ECO:0000256" key="7">
    <source>
        <dbReference type="ARBA" id="ARBA00023136"/>
    </source>
</evidence>
<keyword evidence="3" id="KW-0813">Transport</keyword>
<keyword evidence="5 8" id="KW-0812">Transmembrane</keyword>
<evidence type="ECO:0000256" key="5">
    <source>
        <dbReference type="ARBA" id="ARBA00022692"/>
    </source>
</evidence>
<dbReference type="OrthoDB" id="9779092at2"/>
<dbReference type="AlphaFoldDB" id="K2JLK1"/>
<keyword evidence="10" id="KW-1185">Reference proteome</keyword>
<comment type="caution">
    <text evidence="9">The sequence shown here is derived from an EMBL/GenBank/DDBJ whole genome shotgun (WGS) entry which is preliminary data.</text>
</comment>
<feature type="transmembrane region" description="Helical" evidence="8">
    <location>
        <begin position="89"/>
        <end position="106"/>
    </location>
</feature>
<dbReference type="Proteomes" id="UP000006755">
    <property type="component" value="Unassembled WGS sequence"/>
</dbReference>
<evidence type="ECO:0000256" key="1">
    <source>
        <dbReference type="ARBA" id="ARBA00004651"/>
    </source>
</evidence>
<feature type="transmembrane region" description="Helical" evidence="8">
    <location>
        <begin position="118"/>
        <end position="139"/>
    </location>
</feature>
<feature type="transmembrane region" description="Helical" evidence="8">
    <location>
        <begin position="15"/>
        <end position="35"/>
    </location>
</feature>
<feature type="transmembrane region" description="Helical" evidence="8">
    <location>
        <begin position="64"/>
        <end position="83"/>
    </location>
</feature>
<evidence type="ECO:0000256" key="2">
    <source>
        <dbReference type="ARBA" id="ARBA00008821"/>
    </source>
</evidence>
<feature type="transmembrane region" description="Helical" evidence="8">
    <location>
        <begin position="184"/>
        <end position="204"/>
    </location>
</feature>
<evidence type="ECO:0000256" key="3">
    <source>
        <dbReference type="ARBA" id="ARBA00022448"/>
    </source>
</evidence>
<feature type="transmembrane region" description="Helical" evidence="8">
    <location>
        <begin position="367"/>
        <end position="384"/>
    </location>
</feature>
<dbReference type="PANTHER" id="PTHR42810:SF4">
    <property type="entry name" value="URIC ACID TRANSPORTER UACT"/>
    <property type="match status" value="1"/>
</dbReference>
<comment type="similarity">
    <text evidence="2">Belongs to the nucleobase:cation symporter-2 (NCS2) (TC 2.A.40) family.</text>
</comment>
<proteinExistence type="inferred from homology"/>
<feature type="transmembrane region" description="Helical" evidence="8">
    <location>
        <begin position="306"/>
        <end position="327"/>
    </location>
</feature>
<dbReference type="InterPro" id="IPR006042">
    <property type="entry name" value="Xan_ur_permease"/>
</dbReference>
<dbReference type="eggNOG" id="COG2233">
    <property type="taxonomic scope" value="Bacteria"/>
</dbReference>
<dbReference type="NCBIfam" id="TIGR00801">
    <property type="entry name" value="ncs2"/>
    <property type="match status" value="1"/>
</dbReference>
<feature type="transmembrane region" description="Helical" evidence="8">
    <location>
        <begin position="224"/>
        <end position="241"/>
    </location>
</feature>
<dbReference type="Pfam" id="PF00860">
    <property type="entry name" value="Xan_ur_permease"/>
    <property type="match status" value="1"/>
</dbReference>
<dbReference type="PATRIC" id="fig|745411.4.peg.925"/>
<keyword evidence="6 8" id="KW-1133">Transmembrane helix</keyword>
<comment type="subcellular location">
    <subcellularLocation>
        <location evidence="1">Cell membrane</location>
        <topology evidence="1">Multi-pass membrane protein</topology>
    </subcellularLocation>
</comment>
<protein>
    <submittedName>
        <fullName evidence="9">Uracil-xanthine permease</fullName>
    </submittedName>
</protein>
<evidence type="ECO:0000256" key="8">
    <source>
        <dbReference type="SAM" id="Phobius"/>
    </source>
</evidence>
<sequence length="414" mass="42924">MTPDPFHINDPVKRALVGGQMLFVAFGALVLMPLLTGLDPNVAFFTAGLGTLVFQLVTKRQVPVFLASSFAFISPVILGTQQFGLPATLGGLAACGLVYVALSAFIRVRGVGFIERVLPPVVVGPIIIVIGLSLAHVGVNMAMGKAGDGSAQLVPADKALMVSMLSLTTTLVVATFARGIFKLIPILAGIVVGYALSLALGLVSFDKVAAAPWLALPQFTMPEFRWEAILWMLPVAIAPAIEHVGDVLAIGTVTGKDYVKKPGLHRTMLGDGLATTLAACFGGPPNTTYSEVTGAVTLTKSFDPRIMTWAAVFAVVLAFVGKLGAALQSIPSVVMGGIMVLLFGSIAAVGINTLIRARVDLGQPRNLVITSVVLVFGVGGMVVGLGSFTLQGISLCALVAILLNLVLPKEQAAS</sequence>
<evidence type="ECO:0000256" key="4">
    <source>
        <dbReference type="ARBA" id="ARBA00022475"/>
    </source>
</evidence>
<dbReference type="GO" id="GO:0005886">
    <property type="term" value="C:plasma membrane"/>
    <property type="evidence" value="ECO:0007669"/>
    <property type="project" value="UniProtKB-SubCell"/>
</dbReference>
<keyword evidence="4" id="KW-1003">Cell membrane</keyword>
<organism evidence="9 10">
    <name type="scientific">Gallaecimonas xiamenensis 3-C-1</name>
    <dbReference type="NCBI Taxonomy" id="745411"/>
    <lineage>
        <taxon>Bacteria</taxon>
        <taxon>Pseudomonadati</taxon>
        <taxon>Pseudomonadota</taxon>
        <taxon>Gammaproteobacteria</taxon>
        <taxon>Enterobacterales</taxon>
        <taxon>Gallaecimonadaceae</taxon>
        <taxon>Gallaecimonas</taxon>
    </lineage>
</organism>
<evidence type="ECO:0000313" key="9">
    <source>
        <dbReference type="EMBL" id="EKE76173.1"/>
    </source>
</evidence>
<reference evidence="9 10" key="1">
    <citation type="journal article" date="2012" name="J. Bacteriol.">
        <title>Genome Sequence of Gallaecimonas xiamenensis Type Strain 3-C-1.</title>
        <authorList>
            <person name="Lai Q."/>
            <person name="Wang L."/>
            <person name="Wang W."/>
            <person name="Shao Z."/>
        </authorList>
    </citation>
    <scope>NUCLEOTIDE SEQUENCE [LARGE SCALE GENOMIC DNA]</scope>
    <source>
        <strain evidence="9 10">3-C-1</strain>
    </source>
</reference>
<dbReference type="InterPro" id="IPR006043">
    <property type="entry name" value="NCS2"/>
</dbReference>
<dbReference type="GO" id="GO:0042907">
    <property type="term" value="F:xanthine transmembrane transporter activity"/>
    <property type="evidence" value="ECO:0007669"/>
    <property type="project" value="TreeGrafter"/>
</dbReference>
<feature type="transmembrane region" description="Helical" evidence="8">
    <location>
        <begin position="333"/>
        <end position="355"/>
    </location>
</feature>
<gene>
    <name evidence="9" type="ORF">B3C1_04675</name>
</gene>
<dbReference type="EMBL" id="AMRI01000005">
    <property type="protein sequence ID" value="EKE76173.1"/>
    <property type="molecule type" value="Genomic_DNA"/>
</dbReference>
<name>K2JLK1_9GAMM</name>